<evidence type="ECO:0000256" key="12">
    <source>
        <dbReference type="ARBA" id="ARBA00023034"/>
    </source>
</evidence>
<evidence type="ECO:0000256" key="7">
    <source>
        <dbReference type="ARBA" id="ARBA00022692"/>
    </source>
</evidence>
<keyword evidence="11" id="KW-1133">Transmembrane helix</keyword>
<evidence type="ECO:0000256" key="4">
    <source>
        <dbReference type="ARBA" id="ARBA00005680"/>
    </source>
</evidence>
<keyword evidence="6 16" id="KW-0808">Transferase</keyword>
<keyword evidence="19" id="KW-1185">Reference proteome</keyword>
<evidence type="ECO:0000256" key="15">
    <source>
        <dbReference type="ARBA" id="ARBA00023211"/>
    </source>
</evidence>
<evidence type="ECO:0000259" key="17">
    <source>
        <dbReference type="SMART" id="SM00458"/>
    </source>
</evidence>
<dbReference type="Gene3D" id="3.90.550.10">
    <property type="entry name" value="Spore Coat Polysaccharide Biosynthesis Protein SpsA, Chain A"/>
    <property type="match status" value="1"/>
</dbReference>
<sequence length="619" mass="70117">VNLGYTQVDPAVMDAVAPEVKEAPPTTPDKSVSCLPALTVVAGPDTCKLTSVVPADRRHKEVLNCWGTSPPQVPTVGGTSSPGTNFVGGTSPPGTNCRAHHHQVPTVRGTSPPGTNWSGYITAGGTNCQYIITRCKEVHYSNELPSASVIIIFTNEAWSPLLRTIWSVLTRSPALELGEKLELYLKYRLPSLVKLVRLKERHGLIRARLAGARVATGDVLIFLDSHCEANEKWMEPLLQRIKESRSAVLVPIIDVVDDKTLEYYHGNGRYFQVGGFTWSGHFTWIDISEEEQKRRGSPVGPTRSPTMAGGLFAIERNYFWEIGSYDDGMDVWGGENLEMSFRVWMCGGTLETIPCSRVGHIFRSFHPYTFPGNKDTHGLNTARLADTWMDGYKRLFFLYRPELEHADYGDVSERKELRNRLQCKSFKWYLDNIYPQKFILDEDSVAYGRVRNIGMSVCLDTLEREDLDKSDYTLGLYSCQHAPLRNELRNNATKPSICFDTLQRHEKNPYNMGLYNCHTFMASSQFMSLSKKGELRREEVCAEVPSFFMRSTEKVRMTSCHGQRGNQEWILTQTGHLVHKTTNKCLDRGDKQSMDDVFVTDCANSRTQQWWFDHYVVGY</sequence>
<dbReference type="PANTHER" id="PTHR11675">
    <property type="entry name" value="N-ACETYLGALACTOSAMINYLTRANSFERASE"/>
    <property type="match status" value="1"/>
</dbReference>
<evidence type="ECO:0000256" key="8">
    <source>
        <dbReference type="ARBA" id="ARBA00022723"/>
    </source>
</evidence>
<dbReference type="GO" id="GO:0046872">
    <property type="term" value="F:metal ion binding"/>
    <property type="evidence" value="ECO:0007669"/>
    <property type="project" value="UniProtKB-KW"/>
</dbReference>
<dbReference type="InterPro" id="IPR045885">
    <property type="entry name" value="GalNAc-T"/>
</dbReference>
<dbReference type="Proteomes" id="UP000747542">
    <property type="component" value="Unassembled WGS sequence"/>
</dbReference>
<organism evidence="18 19">
    <name type="scientific">Homarus americanus</name>
    <name type="common">American lobster</name>
    <dbReference type="NCBI Taxonomy" id="6706"/>
    <lineage>
        <taxon>Eukaryota</taxon>
        <taxon>Metazoa</taxon>
        <taxon>Ecdysozoa</taxon>
        <taxon>Arthropoda</taxon>
        <taxon>Crustacea</taxon>
        <taxon>Multicrustacea</taxon>
        <taxon>Malacostraca</taxon>
        <taxon>Eumalacostraca</taxon>
        <taxon>Eucarida</taxon>
        <taxon>Decapoda</taxon>
        <taxon>Pleocyemata</taxon>
        <taxon>Astacidea</taxon>
        <taxon>Nephropoidea</taxon>
        <taxon>Nephropidae</taxon>
        <taxon>Homarus</taxon>
    </lineage>
</organism>
<evidence type="ECO:0000256" key="6">
    <source>
        <dbReference type="ARBA" id="ARBA00022679"/>
    </source>
</evidence>
<evidence type="ECO:0000256" key="10">
    <source>
        <dbReference type="ARBA" id="ARBA00022968"/>
    </source>
</evidence>
<evidence type="ECO:0000256" key="9">
    <source>
        <dbReference type="ARBA" id="ARBA00022734"/>
    </source>
</evidence>
<dbReference type="SMART" id="SM00458">
    <property type="entry name" value="RICIN"/>
    <property type="match status" value="1"/>
</dbReference>
<reference evidence="18" key="1">
    <citation type="journal article" date="2021" name="Sci. Adv.">
        <title>The American lobster genome reveals insights on longevity, neural, and immune adaptations.</title>
        <authorList>
            <person name="Polinski J.M."/>
            <person name="Zimin A.V."/>
            <person name="Clark K.F."/>
            <person name="Kohn A.B."/>
            <person name="Sadowski N."/>
            <person name="Timp W."/>
            <person name="Ptitsyn A."/>
            <person name="Khanna P."/>
            <person name="Romanova D.Y."/>
            <person name="Williams P."/>
            <person name="Greenwood S.J."/>
            <person name="Moroz L.L."/>
            <person name="Walt D.R."/>
            <person name="Bodnar A.G."/>
        </authorList>
    </citation>
    <scope>NUCLEOTIDE SEQUENCE</scope>
    <source>
        <strain evidence="18">GMGI-L3</strain>
    </source>
</reference>
<comment type="subcellular location">
    <subcellularLocation>
        <location evidence="2 16">Golgi apparatus membrane</location>
        <topology evidence="2 16">Single-pass type II membrane protein</topology>
    </subcellularLocation>
</comment>
<dbReference type="InterPro" id="IPR029044">
    <property type="entry name" value="Nucleotide-diphossugar_trans"/>
</dbReference>
<feature type="domain" description="Ricin B lectin" evidence="17">
    <location>
        <begin position="485"/>
        <end position="613"/>
    </location>
</feature>
<keyword evidence="7" id="KW-0812">Transmembrane</keyword>
<evidence type="ECO:0000256" key="13">
    <source>
        <dbReference type="ARBA" id="ARBA00023136"/>
    </source>
</evidence>
<dbReference type="SUPFAM" id="SSF50370">
    <property type="entry name" value="Ricin B-like lectins"/>
    <property type="match status" value="1"/>
</dbReference>
<gene>
    <name evidence="18" type="primary">Pgant1-L</name>
    <name evidence="18" type="ORF">Hamer_G009168</name>
</gene>
<comment type="caution">
    <text evidence="18">The sequence shown here is derived from an EMBL/GenBank/DDBJ whole genome shotgun (WGS) entry which is preliminary data.</text>
</comment>
<dbReference type="CDD" id="cd23459">
    <property type="entry name" value="beta-trefoil_Ricin_Pgant1-like"/>
    <property type="match status" value="1"/>
</dbReference>
<dbReference type="GO" id="GO:0000139">
    <property type="term" value="C:Golgi membrane"/>
    <property type="evidence" value="ECO:0007669"/>
    <property type="project" value="UniProtKB-SubCell"/>
</dbReference>
<dbReference type="CDD" id="cd02510">
    <property type="entry name" value="pp-GalNAc-T"/>
    <property type="match status" value="1"/>
</dbReference>
<dbReference type="InterPro" id="IPR001173">
    <property type="entry name" value="Glyco_trans_2-like"/>
</dbReference>
<evidence type="ECO:0000256" key="11">
    <source>
        <dbReference type="ARBA" id="ARBA00022989"/>
    </source>
</evidence>
<dbReference type="Pfam" id="PF00652">
    <property type="entry name" value="Ricin_B_lectin"/>
    <property type="match status" value="1"/>
</dbReference>
<evidence type="ECO:0000256" key="2">
    <source>
        <dbReference type="ARBA" id="ARBA00004323"/>
    </source>
</evidence>
<keyword evidence="8" id="KW-0479">Metal-binding</keyword>
<comment type="pathway">
    <text evidence="3 16">Protein modification; protein glycosylation.</text>
</comment>
<dbReference type="GO" id="GO:0030246">
    <property type="term" value="F:carbohydrate binding"/>
    <property type="evidence" value="ECO:0007669"/>
    <property type="project" value="UniProtKB-KW"/>
</dbReference>
<evidence type="ECO:0000313" key="18">
    <source>
        <dbReference type="EMBL" id="KAG7176367.1"/>
    </source>
</evidence>
<feature type="non-terminal residue" evidence="18">
    <location>
        <position position="619"/>
    </location>
</feature>
<evidence type="ECO:0000313" key="19">
    <source>
        <dbReference type="Proteomes" id="UP000747542"/>
    </source>
</evidence>
<dbReference type="GO" id="GO:0004653">
    <property type="term" value="F:polypeptide N-acetylgalactosaminyltransferase activity"/>
    <property type="evidence" value="ECO:0007669"/>
    <property type="project" value="UniProtKB-ARBA"/>
</dbReference>
<keyword evidence="10" id="KW-0735">Signal-anchor</keyword>
<proteinExistence type="inferred from homology"/>
<evidence type="ECO:0000256" key="16">
    <source>
        <dbReference type="RuleBase" id="RU361242"/>
    </source>
</evidence>
<comment type="similarity">
    <text evidence="4 16">Belongs to the glycosyltransferase 2 family. GalNAc-T subfamily.</text>
</comment>
<keyword evidence="5 16" id="KW-0328">Glycosyltransferase</keyword>
<dbReference type="InterPro" id="IPR035992">
    <property type="entry name" value="Ricin_B-like_lectins"/>
</dbReference>
<keyword evidence="12 16" id="KW-0333">Golgi apparatus</keyword>
<dbReference type="GO" id="GO:0006493">
    <property type="term" value="P:protein O-linked glycosylation"/>
    <property type="evidence" value="ECO:0007669"/>
    <property type="project" value="UniProtKB-ARBA"/>
</dbReference>
<dbReference type="Pfam" id="PF00535">
    <property type="entry name" value="Glycos_transf_2"/>
    <property type="match status" value="1"/>
</dbReference>
<dbReference type="EMBL" id="JAHLQT010003582">
    <property type="protein sequence ID" value="KAG7176367.1"/>
    <property type="molecule type" value="Genomic_DNA"/>
</dbReference>
<dbReference type="UniPathway" id="UPA00378"/>
<dbReference type="FunFam" id="3.90.550.10:FF:000021">
    <property type="entry name" value="Polypeptide N-acetylgalactosaminyltransferase"/>
    <property type="match status" value="1"/>
</dbReference>
<evidence type="ECO:0000256" key="5">
    <source>
        <dbReference type="ARBA" id="ARBA00022676"/>
    </source>
</evidence>
<dbReference type="InterPro" id="IPR000772">
    <property type="entry name" value="Ricin_B_lectin"/>
</dbReference>
<dbReference type="SUPFAM" id="SSF53448">
    <property type="entry name" value="Nucleotide-diphospho-sugar transferases"/>
    <property type="match status" value="1"/>
</dbReference>
<dbReference type="AlphaFoldDB" id="A0A8J5NB55"/>
<keyword evidence="9 16" id="KW-0430">Lectin</keyword>
<comment type="cofactor">
    <cofactor evidence="1 16">
        <name>Mn(2+)</name>
        <dbReference type="ChEBI" id="CHEBI:29035"/>
    </cofactor>
</comment>
<evidence type="ECO:0000256" key="14">
    <source>
        <dbReference type="ARBA" id="ARBA00023157"/>
    </source>
</evidence>
<keyword evidence="15 16" id="KW-0464">Manganese</keyword>
<evidence type="ECO:0000256" key="1">
    <source>
        <dbReference type="ARBA" id="ARBA00001936"/>
    </source>
</evidence>
<keyword evidence="13" id="KW-0472">Membrane</keyword>
<name>A0A8J5NB55_HOMAM</name>
<protein>
    <recommendedName>
        <fullName evidence="16">Polypeptide N-acetylgalactosaminyltransferase</fullName>
        <ecNumber evidence="16">2.4.1.-</ecNumber>
    </recommendedName>
    <alternativeName>
        <fullName evidence="16">Protein-UDP acetylgalactosaminyltransferase</fullName>
    </alternativeName>
</protein>
<keyword evidence="14 16" id="KW-1015">Disulfide bond</keyword>
<dbReference type="PROSITE" id="PS50231">
    <property type="entry name" value="RICIN_B_LECTIN"/>
    <property type="match status" value="1"/>
</dbReference>
<evidence type="ECO:0000256" key="3">
    <source>
        <dbReference type="ARBA" id="ARBA00004922"/>
    </source>
</evidence>
<dbReference type="Gene3D" id="2.80.10.50">
    <property type="match status" value="1"/>
</dbReference>
<accession>A0A8J5NB55</accession>
<dbReference type="EC" id="2.4.1.-" evidence="16"/>
<dbReference type="PANTHER" id="PTHR11675:SF43">
    <property type="entry name" value="POLYPEPTIDE N-ACETYLGALACTOSAMINYLTRANSFERASE 1"/>
    <property type="match status" value="1"/>
</dbReference>